<dbReference type="Proteomes" id="UP000325577">
    <property type="component" value="Linkage Group LG11"/>
</dbReference>
<dbReference type="SUPFAM" id="SSF89009">
    <property type="entry name" value="GAT-like domain"/>
    <property type="match status" value="1"/>
</dbReference>
<dbReference type="GO" id="GO:0043130">
    <property type="term" value="F:ubiquitin binding"/>
    <property type="evidence" value="ECO:0007669"/>
    <property type="project" value="InterPro"/>
</dbReference>
<dbReference type="AlphaFoldDB" id="A0A5J5BSP4"/>
<evidence type="ECO:0000313" key="3">
    <source>
        <dbReference type="EMBL" id="KAA8544241.1"/>
    </source>
</evidence>
<sequence length="229" mass="25567">MTHPMAVTNGNIDMESLISDQNRSIATLAITTLLKTGNESSVDRLMKQITNFMSDIVDEFKIVVDDLTTTLVKQCHQSQFTMQRIIETVRDNEALLFEALHVNDEIQKVLVKYEDLNKLSLVPLEPEPAMIPIAVEPDDSPPVKKEDALVKGTIEESIYKLNKSRNTSLFISGNTRNQDQPVLPLKDVESLFTPSTIPESGEKPTGSLMHLPPSVAADLAAERRRIERT</sequence>
<dbReference type="InterPro" id="IPR038425">
    <property type="entry name" value="GAT_sf"/>
</dbReference>
<reference evidence="3 4" key="1">
    <citation type="submission" date="2019-09" db="EMBL/GenBank/DDBJ databases">
        <title>A chromosome-level genome assembly of the Chinese tupelo Nyssa sinensis.</title>
        <authorList>
            <person name="Yang X."/>
            <person name="Kang M."/>
            <person name="Yang Y."/>
            <person name="Xiong H."/>
            <person name="Wang M."/>
            <person name="Zhang Z."/>
            <person name="Wang Z."/>
            <person name="Wu H."/>
            <person name="Ma T."/>
            <person name="Liu J."/>
            <person name="Xi Z."/>
        </authorList>
    </citation>
    <scope>NUCLEOTIDE SEQUENCE [LARGE SCALE GENOMIC DNA]</scope>
    <source>
        <strain evidence="3">J267</strain>
        <tissue evidence="3">Leaf</tissue>
    </source>
</reference>
<dbReference type="Gene3D" id="1.20.58.160">
    <property type="match status" value="1"/>
</dbReference>
<dbReference type="OrthoDB" id="423559at2759"/>
<accession>A0A5J5BSP4</accession>
<feature type="domain" description="GAT" evidence="2">
    <location>
        <begin position="1"/>
        <end position="118"/>
    </location>
</feature>
<gene>
    <name evidence="3" type="ORF">F0562_022253</name>
</gene>
<evidence type="ECO:0000256" key="1">
    <source>
        <dbReference type="SAM" id="MobiDB-lite"/>
    </source>
</evidence>
<dbReference type="PROSITE" id="PS50909">
    <property type="entry name" value="GAT"/>
    <property type="match status" value="1"/>
</dbReference>
<evidence type="ECO:0000259" key="2">
    <source>
        <dbReference type="PROSITE" id="PS50909"/>
    </source>
</evidence>
<dbReference type="GO" id="GO:0000139">
    <property type="term" value="C:Golgi membrane"/>
    <property type="evidence" value="ECO:0007669"/>
    <property type="project" value="TreeGrafter"/>
</dbReference>
<dbReference type="GO" id="GO:0005783">
    <property type="term" value="C:endoplasmic reticulum"/>
    <property type="evidence" value="ECO:0007669"/>
    <property type="project" value="TreeGrafter"/>
</dbReference>
<proteinExistence type="predicted"/>
<dbReference type="GO" id="GO:0009306">
    <property type="term" value="P:protein secretion"/>
    <property type="evidence" value="ECO:0007669"/>
    <property type="project" value="TreeGrafter"/>
</dbReference>
<dbReference type="GO" id="GO:0030126">
    <property type="term" value="C:COPI vesicle coat"/>
    <property type="evidence" value="ECO:0007669"/>
    <property type="project" value="TreeGrafter"/>
</dbReference>
<dbReference type="GO" id="GO:0006886">
    <property type="term" value="P:intracellular protein transport"/>
    <property type="evidence" value="ECO:0007669"/>
    <property type="project" value="InterPro"/>
</dbReference>
<dbReference type="InterPro" id="IPR002553">
    <property type="entry name" value="Clathrin/coatomer_adapt-like_N"/>
</dbReference>
<dbReference type="InterPro" id="IPR017106">
    <property type="entry name" value="Coatomer_gsu"/>
</dbReference>
<name>A0A5J5BSP4_9ASTE</name>
<dbReference type="InterPro" id="IPR004152">
    <property type="entry name" value="GAT_dom"/>
</dbReference>
<dbReference type="PANTHER" id="PTHR10261:SF0">
    <property type="entry name" value="COATOMER SUBUNIT GAMMA-2"/>
    <property type="match status" value="1"/>
</dbReference>
<dbReference type="GO" id="GO:0006888">
    <property type="term" value="P:endoplasmic reticulum to Golgi vesicle-mediated transport"/>
    <property type="evidence" value="ECO:0007669"/>
    <property type="project" value="TreeGrafter"/>
</dbReference>
<organism evidence="3 4">
    <name type="scientific">Nyssa sinensis</name>
    <dbReference type="NCBI Taxonomy" id="561372"/>
    <lineage>
        <taxon>Eukaryota</taxon>
        <taxon>Viridiplantae</taxon>
        <taxon>Streptophyta</taxon>
        <taxon>Embryophyta</taxon>
        <taxon>Tracheophyta</taxon>
        <taxon>Spermatophyta</taxon>
        <taxon>Magnoliopsida</taxon>
        <taxon>eudicotyledons</taxon>
        <taxon>Gunneridae</taxon>
        <taxon>Pentapetalae</taxon>
        <taxon>asterids</taxon>
        <taxon>Cornales</taxon>
        <taxon>Nyssaceae</taxon>
        <taxon>Nyssa</taxon>
    </lineage>
</organism>
<dbReference type="PANTHER" id="PTHR10261">
    <property type="entry name" value="COATOMER SUBUNIT GAMMA"/>
    <property type="match status" value="1"/>
</dbReference>
<dbReference type="GO" id="GO:0005793">
    <property type="term" value="C:endoplasmic reticulum-Golgi intermediate compartment"/>
    <property type="evidence" value="ECO:0007669"/>
    <property type="project" value="TreeGrafter"/>
</dbReference>
<feature type="region of interest" description="Disordered" evidence="1">
    <location>
        <begin position="193"/>
        <end position="216"/>
    </location>
</feature>
<keyword evidence="4" id="KW-1185">Reference proteome</keyword>
<dbReference type="Pfam" id="PF01602">
    <property type="entry name" value="Adaptin_N"/>
    <property type="match status" value="1"/>
</dbReference>
<dbReference type="GO" id="GO:0006891">
    <property type="term" value="P:intra-Golgi vesicle-mediated transport"/>
    <property type="evidence" value="ECO:0007669"/>
    <property type="project" value="TreeGrafter"/>
</dbReference>
<dbReference type="GO" id="GO:0035091">
    <property type="term" value="F:phosphatidylinositol binding"/>
    <property type="evidence" value="ECO:0007669"/>
    <property type="project" value="InterPro"/>
</dbReference>
<evidence type="ECO:0000313" key="4">
    <source>
        <dbReference type="Proteomes" id="UP000325577"/>
    </source>
</evidence>
<dbReference type="EMBL" id="CM018034">
    <property type="protein sequence ID" value="KAA8544241.1"/>
    <property type="molecule type" value="Genomic_DNA"/>
</dbReference>
<protein>
    <recommendedName>
        <fullName evidence="2">GAT domain-containing protein</fullName>
    </recommendedName>
</protein>